<evidence type="ECO:0000256" key="1">
    <source>
        <dbReference type="SAM" id="Phobius"/>
    </source>
</evidence>
<dbReference type="Proteomes" id="UP000265703">
    <property type="component" value="Unassembled WGS sequence"/>
</dbReference>
<name>A0A397SCM5_9GLOM</name>
<protein>
    <submittedName>
        <fullName evidence="2">Uncharacterized protein</fullName>
    </submittedName>
</protein>
<dbReference type="EMBL" id="QKYT01000957">
    <property type="protein sequence ID" value="RIA80481.1"/>
    <property type="molecule type" value="Genomic_DNA"/>
</dbReference>
<keyword evidence="3" id="KW-1185">Reference proteome</keyword>
<keyword evidence="1" id="KW-0812">Transmembrane</keyword>
<dbReference type="AlphaFoldDB" id="A0A397SCM5"/>
<feature type="transmembrane region" description="Helical" evidence="1">
    <location>
        <begin position="40"/>
        <end position="67"/>
    </location>
</feature>
<proteinExistence type="predicted"/>
<comment type="caution">
    <text evidence="2">The sequence shown here is derived from an EMBL/GenBank/DDBJ whole genome shotgun (WGS) entry which is preliminary data.</text>
</comment>
<sequence length="73" mass="8299">MKFYLGNNEDPENPAGKIEDSKLSSSLKLIPLKKLFSKKLFVICGVVIRAIRLIVLELLKLLFALFMNLNSDF</sequence>
<organism evidence="2 3">
    <name type="scientific">Glomus cerebriforme</name>
    <dbReference type="NCBI Taxonomy" id="658196"/>
    <lineage>
        <taxon>Eukaryota</taxon>
        <taxon>Fungi</taxon>
        <taxon>Fungi incertae sedis</taxon>
        <taxon>Mucoromycota</taxon>
        <taxon>Glomeromycotina</taxon>
        <taxon>Glomeromycetes</taxon>
        <taxon>Glomerales</taxon>
        <taxon>Glomeraceae</taxon>
        <taxon>Glomus</taxon>
    </lineage>
</organism>
<gene>
    <name evidence="2" type="ORF">C1645_838609</name>
</gene>
<evidence type="ECO:0000313" key="2">
    <source>
        <dbReference type="EMBL" id="RIA80481.1"/>
    </source>
</evidence>
<keyword evidence="1" id="KW-0472">Membrane</keyword>
<reference evidence="2 3" key="1">
    <citation type="submission" date="2018-06" db="EMBL/GenBank/DDBJ databases">
        <title>Comparative genomics reveals the genomic features of Rhizophagus irregularis, R. cerebriforme, R. diaphanum and Gigaspora rosea, and their symbiotic lifestyle signature.</title>
        <authorList>
            <person name="Morin E."/>
            <person name="San Clemente H."/>
            <person name="Chen E.C.H."/>
            <person name="De La Providencia I."/>
            <person name="Hainaut M."/>
            <person name="Kuo A."/>
            <person name="Kohler A."/>
            <person name="Murat C."/>
            <person name="Tang N."/>
            <person name="Roy S."/>
            <person name="Loubradou J."/>
            <person name="Henrissat B."/>
            <person name="Grigoriev I.V."/>
            <person name="Corradi N."/>
            <person name="Roux C."/>
            <person name="Martin F.M."/>
        </authorList>
    </citation>
    <scope>NUCLEOTIDE SEQUENCE [LARGE SCALE GENOMIC DNA]</scope>
    <source>
        <strain evidence="2 3">DAOM 227022</strain>
    </source>
</reference>
<evidence type="ECO:0000313" key="3">
    <source>
        <dbReference type="Proteomes" id="UP000265703"/>
    </source>
</evidence>
<accession>A0A397SCM5</accession>
<keyword evidence="1" id="KW-1133">Transmembrane helix</keyword>